<feature type="active site" description="Proton donor/acceptor" evidence="2">
    <location>
        <position position="222"/>
    </location>
</feature>
<keyword evidence="6" id="KW-1185">Reference proteome</keyword>
<comment type="cofactor">
    <cofactor evidence="3">
        <name>Zn(2+)</name>
        <dbReference type="ChEBI" id="CHEBI:29105"/>
    </cofactor>
    <text evidence="3">Binds 1 divalent metal cation per subunit.</text>
</comment>
<dbReference type="AlphaFoldDB" id="A0AA39XBD3"/>
<evidence type="ECO:0000256" key="2">
    <source>
        <dbReference type="PIRSR" id="PIRSR605511-1"/>
    </source>
</evidence>
<feature type="domain" description="SMP-30/Gluconolactonase/LRE-like region" evidence="4">
    <location>
        <begin position="25"/>
        <end position="277"/>
    </location>
</feature>
<comment type="similarity">
    <text evidence="1">Belongs to the SMP-30/CGR1 family.</text>
</comment>
<sequence length="312" mass="34919">MASSAQTDLQEWQVTEPYVDLHCQLGEGPYFEKATNTLRFVDIKQKRIHTVSLREGPDSLKTLQLDVAATVTADVEGYNPQDKLLVGIKYGLALLDRKTGKYEYLTKFADGDEGERADERIRSNDGEVDPHGRFWLGTMTDFDLGPFKPEGSLFRFDQGKTRAVTRTGLTIPNSIGWSPDDKTMYFTHSSARQVFAWDYDTASGGLSNERVWYRHEGPGEPDGFRVDRDGNVWHAVYGESRVLKLSPEGKLIGQVKLPTKNITCCEFVGTELFITSAEDDEGEGESKRYGGGLFRVDVGTTGLAHREFKLAK</sequence>
<dbReference type="InterPro" id="IPR011042">
    <property type="entry name" value="6-blade_b-propeller_TolB-like"/>
</dbReference>
<dbReference type="Proteomes" id="UP001174934">
    <property type="component" value="Unassembled WGS sequence"/>
</dbReference>
<gene>
    <name evidence="5" type="ORF">B0T17DRAFT_232188</name>
</gene>
<dbReference type="InterPro" id="IPR013658">
    <property type="entry name" value="SGL"/>
</dbReference>
<reference evidence="5" key="1">
    <citation type="submission" date="2023-06" db="EMBL/GenBank/DDBJ databases">
        <title>Genome-scale phylogeny and comparative genomics of the fungal order Sordariales.</title>
        <authorList>
            <consortium name="Lawrence Berkeley National Laboratory"/>
            <person name="Hensen N."/>
            <person name="Bonometti L."/>
            <person name="Westerberg I."/>
            <person name="Brannstrom I.O."/>
            <person name="Guillou S."/>
            <person name="Cros-Aarteil S."/>
            <person name="Calhoun S."/>
            <person name="Haridas S."/>
            <person name="Kuo A."/>
            <person name="Mondo S."/>
            <person name="Pangilinan J."/>
            <person name="Riley R."/>
            <person name="LaButti K."/>
            <person name="Andreopoulos B."/>
            <person name="Lipzen A."/>
            <person name="Chen C."/>
            <person name="Yanf M."/>
            <person name="Daum C."/>
            <person name="Ng V."/>
            <person name="Clum A."/>
            <person name="Steindorff A."/>
            <person name="Ohm R."/>
            <person name="Martin F."/>
            <person name="Silar P."/>
            <person name="Natvig D."/>
            <person name="Lalanne C."/>
            <person name="Gautier V."/>
            <person name="Ament-velasquez S.L."/>
            <person name="Kruys A."/>
            <person name="Hutchinson M.I."/>
            <person name="Powell A.J."/>
            <person name="Barry K."/>
            <person name="Miller A.N."/>
            <person name="Grigoriev I.V."/>
            <person name="Debuchy R."/>
            <person name="Gladieux P."/>
            <person name="Thoren M.H."/>
            <person name="Johannesson H."/>
        </authorList>
    </citation>
    <scope>NUCLEOTIDE SEQUENCE</scope>
    <source>
        <strain evidence="5">SMH3391-2</strain>
    </source>
</reference>
<proteinExistence type="inferred from homology"/>
<feature type="binding site" evidence="3">
    <location>
        <position position="173"/>
    </location>
    <ligand>
        <name>a divalent metal cation</name>
        <dbReference type="ChEBI" id="CHEBI:60240"/>
    </ligand>
</feature>
<evidence type="ECO:0000256" key="1">
    <source>
        <dbReference type="ARBA" id="ARBA00008853"/>
    </source>
</evidence>
<dbReference type="InterPro" id="IPR005511">
    <property type="entry name" value="SMP-30"/>
</dbReference>
<dbReference type="PRINTS" id="PR01790">
    <property type="entry name" value="SMP30FAMILY"/>
</dbReference>
<dbReference type="EMBL" id="JAULSR010000002">
    <property type="protein sequence ID" value="KAK0630811.1"/>
    <property type="molecule type" value="Genomic_DNA"/>
</dbReference>
<feature type="binding site" evidence="3">
    <location>
        <position position="222"/>
    </location>
    <ligand>
        <name>a divalent metal cation</name>
        <dbReference type="ChEBI" id="CHEBI:60240"/>
    </ligand>
</feature>
<dbReference type="GO" id="GO:0004341">
    <property type="term" value="F:gluconolactonase activity"/>
    <property type="evidence" value="ECO:0007669"/>
    <property type="project" value="TreeGrafter"/>
</dbReference>
<dbReference type="Pfam" id="PF08450">
    <property type="entry name" value="SGL"/>
    <property type="match status" value="1"/>
</dbReference>
<keyword evidence="3" id="KW-0862">Zinc</keyword>
<dbReference type="Gene3D" id="2.120.10.30">
    <property type="entry name" value="TolB, C-terminal domain"/>
    <property type="match status" value="1"/>
</dbReference>
<comment type="caution">
    <text evidence="5">The sequence shown here is derived from an EMBL/GenBank/DDBJ whole genome shotgun (WGS) entry which is preliminary data.</text>
</comment>
<dbReference type="PANTHER" id="PTHR10907:SF47">
    <property type="entry name" value="REGUCALCIN"/>
    <property type="match status" value="1"/>
</dbReference>
<dbReference type="SUPFAM" id="SSF63829">
    <property type="entry name" value="Calcium-dependent phosphotriesterase"/>
    <property type="match status" value="1"/>
</dbReference>
<protein>
    <submittedName>
        <fullName evidence="5">Regucalcin</fullName>
    </submittedName>
</protein>
<dbReference type="GO" id="GO:0005509">
    <property type="term" value="F:calcium ion binding"/>
    <property type="evidence" value="ECO:0007669"/>
    <property type="project" value="TreeGrafter"/>
</dbReference>
<accession>A0AA39XBD3</accession>
<feature type="binding site" evidence="3">
    <location>
        <position position="27"/>
    </location>
    <ligand>
        <name>a divalent metal cation</name>
        <dbReference type="ChEBI" id="CHEBI:60240"/>
    </ligand>
</feature>
<evidence type="ECO:0000259" key="4">
    <source>
        <dbReference type="Pfam" id="PF08450"/>
    </source>
</evidence>
<evidence type="ECO:0000256" key="3">
    <source>
        <dbReference type="PIRSR" id="PIRSR605511-2"/>
    </source>
</evidence>
<keyword evidence="3" id="KW-0479">Metal-binding</keyword>
<evidence type="ECO:0000313" key="6">
    <source>
        <dbReference type="Proteomes" id="UP001174934"/>
    </source>
</evidence>
<dbReference type="PANTHER" id="PTHR10907">
    <property type="entry name" value="REGUCALCIN"/>
    <property type="match status" value="1"/>
</dbReference>
<feature type="binding site" evidence="3">
    <location>
        <position position="143"/>
    </location>
    <ligand>
        <name>substrate</name>
    </ligand>
</feature>
<feature type="binding site" evidence="3">
    <location>
        <position position="124"/>
    </location>
    <ligand>
        <name>substrate</name>
    </ligand>
</feature>
<feature type="binding site" evidence="3">
    <location>
        <position position="122"/>
    </location>
    <ligand>
        <name>substrate</name>
    </ligand>
</feature>
<organism evidence="5 6">
    <name type="scientific">Bombardia bombarda</name>
    <dbReference type="NCBI Taxonomy" id="252184"/>
    <lineage>
        <taxon>Eukaryota</taxon>
        <taxon>Fungi</taxon>
        <taxon>Dikarya</taxon>
        <taxon>Ascomycota</taxon>
        <taxon>Pezizomycotina</taxon>
        <taxon>Sordariomycetes</taxon>
        <taxon>Sordariomycetidae</taxon>
        <taxon>Sordariales</taxon>
        <taxon>Lasiosphaeriaceae</taxon>
        <taxon>Bombardia</taxon>
    </lineage>
</organism>
<name>A0AA39XBD3_9PEZI</name>
<evidence type="ECO:0000313" key="5">
    <source>
        <dbReference type="EMBL" id="KAK0630811.1"/>
    </source>
</evidence>